<evidence type="ECO:0008006" key="5">
    <source>
        <dbReference type="Google" id="ProtNLM"/>
    </source>
</evidence>
<evidence type="ECO:0000259" key="2">
    <source>
        <dbReference type="Pfam" id="PF26640"/>
    </source>
</evidence>
<accession>A0A9P3FI65</accession>
<reference evidence="3 4" key="1">
    <citation type="submission" date="2021-01" db="EMBL/GenBank/DDBJ databases">
        <title>Cercospora kikuchii MAFF 305040 whole genome shotgun sequence.</title>
        <authorList>
            <person name="Kashiwa T."/>
            <person name="Suzuki T."/>
        </authorList>
    </citation>
    <scope>NUCLEOTIDE SEQUENCE [LARGE SCALE GENOMIC DNA]</scope>
    <source>
        <strain evidence="3 4">MAFF 305040</strain>
    </source>
</reference>
<organism evidence="3 4">
    <name type="scientific">Cercospora kikuchii</name>
    <dbReference type="NCBI Taxonomy" id="84275"/>
    <lineage>
        <taxon>Eukaryota</taxon>
        <taxon>Fungi</taxon>
        <taxon>Dikarya</taxon>
        <taxon>Ascomycota</taxon>
        <taxon>Pezizomycotina</taxon>
        <taxon>Dothideomycetes</taxon>
        <taxon>Dothideomycetidae</taxon>
        <taxon>Mycosphaerellales</taxon>
        <taxon>Mycosphaerellaceae</taxon>
        <taxon>Cercospora</taxon>
    </lineage>
</organism>
<dbReference type="PANTHER" id="PTHR10622:SF10">
    <property type="entry name" value="HET DOMAIN-CONTAINING PROTEIN"/>
    <property type="match status" value="1"/>
</dbReference>
<sequence length="562" mass="65748">MRLLKCLVDRELEFTKYLNPGEIPSYAILSHTWGEDEDELNYRDIVQGTGKNKPGYKKVEACRRLALQHGYEYLWVDTCCINKDSSAELSEAINSMYRWYKNSGICYAYLSNISQSPSATKSYDIKESSWFKRGWTLQELIAPPVVWFFNCRWEKLGSKHDLATIIHEETRVDYGVLIQNQVYERSVAQRMSWAAGRKTKRPEDRAYSLLGIFDINMPLLYGEGEKAFTRLQEEIMKQTDDHSIFAWEMDQDKRIAGLLAPSPDHFAGCSLFRRRIPARGQKGFQMTNRGLSISFEMTPFCADTYLAFLHSETGKAKKTLHLGIFLRRLSEEDQFARVSIDFKENELDLQGRHSLYFDRSHIYYACYREFEPRPMKIEDIFVRKNLDISVPCEDLEFCNPGLLISPSLILKPRAVYGGSENRKKGQPMRFQQPWTLLRLDLQHDGKFQHVAVGFDWNFNPIVLLADNSMKQIPDHDTIMKSWLSGYDSYHEFEFEDVDRGRVYRKPKGDGMWCLKGSRQSGLDVNFDYSFDRYWPRVRLTRAKHETHERVKVGNVWRLSLED</sequence>
<evidence type="ECO:0000259" key="1">
    <source>
        <dbReference type="Pfam" id="PF06985"/>
    </source>
</evidence>
<name>A0A9P3FI65_9PEZI</name>
<comment type="caution">
    <text evidence="3">The sequence shown here is derived from an EMBL/GenBank/DDBJ whole genome shotgun (WGS) entry which is preliminary data.</text>
</comment>
<gene>
    <name evidence="3" type="ORF">CKM354_000639300</name>
</gene>
<dbReference type="GeneID" id="68291968"/>
<feature type="domain" description="DUF8212" evidence="2">
    <location>
        <begin position="226"/>
        <end position="248"/>
    </location>
</feature>
<evidence type="ECO:0000313" key="3">
    <source>
        <dbReference type="EMBL" id="GIZ43155.1"/>
    </source>
</evidence>
<feature type="domain" description="Heterokaryon incompatibility" evidence="1">
    <location>
        <begin position="26"/>
        <end position="114"/>
    </location>
</feature>
<protein>
    <recommendedName>
        <fullName evidence="5">Heterokaryon incompatibility domain-containing protein</fullName>
    </recommendedName>
</protein>
<dbReference type="EMBL" id="BOLY01000004">
    <property type="protein sequence ID" value="GIZ43155.1"/>
    <property type="molecule type" value="Genomic_DNA"/>
</dbReference>
<proteinExistence type="predicted"/>
<dbReference type="RefSeq" id="XP_044657642.1">
    <property type="nucleotide sequence ID" value="XM_044801707.1"/>
</dbReference>
<dbReference type="InterPro" id="IPR058525">
    <property type="entry name" value="DUF8212"/>
</dbReference>
<dbReference type="Pfam" id="PF26640">
    <property type="entry name" value="DUF8212"/>
    <property type="match status" value="1"/>
</dbReference>
<dbReference type="PANTHER" id="PTHR10622">
    <property type="entry name" value="HET DOMAIN-CONTAINING PROTEIN"/>
    <property type="match status" value="1"/>
</dbReference>
<dbReference type="AlphaFoldDB" id="A0A9P3FI65"/>
<keyword evidence="4" id="KW-1185">Reference proteome</keyword>
<dbReference type="Pfam" id="PF06985">
    <property type="entry name" value="HET"/>
    <property type="match status" value="1"/>
</dbReference>
<dbReference type="OrthoDB" id="674604at2759"/>
<dbReference type="InterPro" id="IPR010730">
    <property type="entry name" value="HET"/>
</dbReference>
<evidence type="ECO:0000313" key="4">
    <source>
        <dbReference type="Proteomes" id="UP000825890"/>
    </source>
</evidence>
<dbReference type="Proteomes" id="UP000825890">
    <property type="component" value="Unassembled WGS sequence"/>
</dbReference>